<evidence type="ECO:0000256" key="1">
    <source>
        <dbReference type="SAM" id="Phobius"/>
    </source>
</evidence>
<sequence length="410" mass="46513">MNTRTRFYRFFYWSFIPITLIALFVLLVQLVWGTESEVITVVYSTFNLLAGISLISLSGYVFVYGKSWAQGVVLSVVSLLVSWVVLEGVCGLILRWKEGPPISAAGFKKTGPVATKQTNFQLVHYDSLGMSRPAPGGYEISYAVDGQRSPDGKSHVIPVKYHIDSLSRRITPFSNTHPTGNYALFLGCSFTYGEAVSDTSTIPYFYGKQTGDRPYNYGVSGHSPAHALAILQTVNLRKEITEKTGVAFYTYIDDQLARVTPSSKWAYNSGGYLPSVNPASLVVDGTYAQRHPVRLRLINWMYKSNIAKLLKLNFPRRYTTEHYQHFVNIVRKIEIIYRKQLGNNNFYVVIFPAYPMDPELRRLFEEAHIKLLDYSHLLAWKTAPDGMHPDDEAYRRVAIKLAEDVSHRHK</sequence>
<organism evidence="2 3">
    <name type="scientific">Spirosoma profusum</name>
    <dbReference type="NCBI Taxonomy" id="2771354"/>
    <lineage>
        <taxon>Bacteria</taxon>
        <taxon>Pseudomonadati</taxon>
        <taxon>Bacteroidota</taxon>
        <taxon>Cytophagia</taxon>
        <taxon>Cytophagales</taxon>
        <taxon>Cytophagaceae</taxon>
        <taxon>Spirosoma</taxon>
    </lineage>
</organism>
<keyword evidence="3" id="KW-1185">Reference proteome</keyword>
<dbReference type="Proteomes" id="UP000598820">
    <property type="component" value="Unassembled WGS sequence"/>
</dbReference>
<keyword evidence="1" id="KW-0472">Membrane</keyword>
<comment type="caution">
    <text evidence="2">The sequence shown here is derived from an EMBL/GenBank/DDBJ whole genome shotgun (WGS) entry which is preliminary data.</text>
</comment>
<keyword evidence="1" id="KW-1133">Transmembrane helix</keyword>
<protein>
    <submittedName>
        <fullName evidence="2">Uncharacterized protein</fullName>
    </submittedName>
</protein>
<dbReference type="SUPFAM" id="SSF52266">
    <property type="entry name" value="SGNH hydrolase"/>
    <property type="match status" value="1"/>
</dbReference>
<feature type="transmembrane region" description="Helical" evidence="1">
    <location>
        <begin position="12"/>
        <end position="32"/>
    </location>
</feature>
<proteinExistence type="predicted"/>
<evidence type="ECO:0000313" key="2">
    <source>
        <dbReference type="EMBL" id="MBD2700779.1"/>
    </source>
</evidence>
<name>A0A926XV59_9BACT</name>
<reference evidence="2" key="1">
    <citation type="submission" date="2020-09" db="EMBL/GenBank/DDBJ databases">
        <authorList>
            <person name="Kim M.K."/>
        </authorList>
    </citation>
    <scope>NUCLEOTIDE SEQUENCE</scope>
    <source>
        <strain evidence="2">BT702</strain>
    </source>
</reference>
<dbReference type="AlphaFoldDB" id="A0A926XV59"/>
<dbReference type="EMBL" id="JACWZY010000006">
    <property type="protein sequence ID" value="MBD2700779.1"/>
    <property type="molecule type" value="Genomic_DNA"/>
</dbReference>
<gene>
    <name evidence="2" type="ORF">IC229_09030</name>
</gene>
<keyword evidence="1" id="KW-0812">Transmembrane</keyword>
<accession>A0A926XV59</accession>
<evidence type="ECO:0000313" key="3">
    <source>
        <dbReference type="Proteomes" id="UP000598820"/>
    </source>
</evidence>
<feature type="transmembrane region" description="Helical" evidence="1">
    <location>
        <begin position="71"/>
        <end position="94"/>
    </location>
</feature>
<feature type="transmembrane region" description="Helical" evidence="1">
    <location>
        <begin position="38"/>
        <end position="64"/>
    </location>
</feature>
<dbReference type="RefSeq" id="WP_190886642.1">
    <property type="nucleotide sequence ID" value="NZ_JACWZY010000006.1"/>
</dbReference>